<proteinExistence type="predicted"/>
<feature type="compositionally biased region" description="Polar residues" evidence="1">
    <location>
        <begin position="119"/>
        <end position="135"/>
    </location>
</feature>
<evidence type="ECO:0000313" key="3">
    <source>
        <dbReference type="Proteomes" id="UP000001072"/>
    </source>
</evidence>
<protein>
    <submittedName>
        <fullName evidence="2">Uncharacterized protein</fullName>
    </submittedName>
</protein>
<dbReference type="EMBL" id="GL883287">
    <property type="protein sequence ID" value="EGF97210.1"/>
    <property type="molecule type" value="Genomic_DNA"/>
</dbReference>
<dbReference type="OrthoDB" id="10524373at2759"/>
<name>F4SDR6_MELLP</name>
<dbReference type="HOGENOM" id="CLU_1886229_0_0_1"/>
<evidence type="ECO:0000256" key="1">
    <source>
        <dbReference type="SAM" id="MobiDB-lite"/>
    </source>
</evidence>
<accession>F4SDR6</accession>
<dbReference type="RefSeq" id="XP_007419520.1">
    <property type="nucleotide sequence ID" value="XM_007419458.1"/>
</dbReference>
<gene>
    <name evidence="2" type="ORF">MELLADRAFT_114508</name>
</gene>
<sequence>MPTLEEIIHSTTDAESVKDPEEIEIEQIAWSMKRVRAAAEEISYALASRPNKNLDKNELDWSPHVQAMDKLLVDLQHHQLLSSRQTSLGTYFQSSSWALLVSGLRQLNVYSKTSRHHWQTQTSRKAKNEVSQAAL</sequence>
<feature type="region of interest" description="Disordered" evidence="1">
    <location>
        <begin position="115"/>
        <end position="135"/>
    </location>
</feature>
<evidence type="ECO:0000313" key="2">
    <source>
        <dbReference type="EMBL" id="EGF97210.1"/>
    </source>
</evidence>
<reference evidence="3" key="1">
    <citation type="journal article" date="2011" name="Proc. Natl. Acad. Sci. U.S.A.">
        <title>Obligate biotrophy features unraveled by the genomic analysis of rust fungi.</title>
        <authorList>
            <person name="Duplessis S."/>
            <person name="Cuomo C.A."/>
            <person name="Lin Y.-C."/>
            <person name="Aerts A."/>
            <person name="Tisserant E."/>
            <person name="Veneault-Fourrey C."/>
            <person name="Joly D.L."/>
            <person name="Hacquard S."/>
            <person name="Amselem J."/>
            <person name="Cantarel B.L."/>
            <person name="Chiu R."/>
            <person name="Coutinho P.M."/>
            <person name="Feau N."/>
            <person name="Field M."/>
            <person name="Frey P."/>
            <person name="Gelhaye E."/>
            <person name="Goldberg J."/>
            <person name="Grabherr M.G."/>
            <person name="Kodira C.D."/>
            <person name="Kohler A."/>
            <person name="Kuees U."/>
            <person name="Lindquist E.A."/>
            <person name="Lucas S.M."/>
            <person name="Mago R."/>
            <person name="Mauceli E."/>
            <person name="Morin E."/>
            <person name="Murat C."/>
            <person name="Pangilinan J.L."/>
            <person name="Park R."/>
            <person name="Pearson M."/>
            <person name="Quesneville H."/>
            <person name="Rouhier N."/>
            <person name="Sakthikumar S."/>
            <person name="Salamov A.A."/>
            <person name="Schmutz J."/>
            <person name="Selles B."/>
            <person name="Shapiro H."/>
            <person name="Tanguay P."/>
            <person name="Tuskan G.A."/>
            <person name="Henrissat B."/>
            <person name="Van de Peer Y."/>
            <person name="Rouze P."/>
            <person name="Ellis J.G."/>
            <person name="Dodds P.N."/>
            <person name="Schein J.E."/>
            <person name="Zhong S."/>
            <person name="Hamelin R.C."/>
            <person name="Grigoriev I.V."/>
            <person name="Szabo L.J."/>
            <person name="Martin F."/>
        </authorList>
    </citation>
    <scope>NUCLEOTIDE SEQUENCE [LARGE SCALE GENOMIC DNA]</scope>
    <source>
        <strain evidence="3">98AG31 / pathotype 3-4-7</strain>
    </source>
</reference>
<organism evidence="3">
    <name type="scientific">Melampsora larici-populina (strain 98AG31 / pathotype 3-4-7)</name>
    <name type="common">Poplar leaf rust fungus</name>
    <dbReference type="NCBI Taxonomy" id="747676"/>
    <lineage>
        <taxon>Eukaryota</taxon>
        <taxon>Fungi</taxon>
        <taxon>Dikarya</taxon>
        <taxon>Basidiomycota</taxon>
        <taxon>Pucciniomycotina</taxon>
        <taxon>Pucciniomycetes</taxon>
        <taxon>Pucciniales</taxon>
        <taxon>Melampsoraceae</taxon>
        <taxon>Melampsora</taxon>
    </lineage>
</organism>
<dbReference type="KEGG" id="mlr:MELLADRAFT_114508"/>
<dbReference type="AlphaFoldDB" id="F4SDR6"/>
<dbReference type="GeneID" id="18925370"/>
<dbReference type="InParanoid" id="F4SDR6"/>
<dbReference type="Proteomes" id="UP000001072">
    <property type="component" value="Unassembled WGS sequence"/>
</dbReference>
<keyword evidence="3" id="KW-1185">Reference proteome</keyword>
<dbReference type="VEuPathDB" id="FungiDB:MELLADRAFT_114508"/>